<comment type="caution">
    <text evidence="2">The sequence shown here is derived from an EMBL/GenBank/DDBJ whole genome shotgun (WGS) entry which is preliminary data.</text>
</comment>
<evidence type="ECO:0000313" key="2">
    <source>
        <dbReference type="EMBL" id="EQM96905.1"/>
    </source>
</evidence>
<sequence length="71" mass="7809">MSKSAAQRTTLWLMNSEPPTKSTPKTGNGTHPTAASRAEMMCFSALFRIERVKVHPVSTSVMFTVRVDSPL</sequence>
<dbReference type="AlphaFoldDB" id="T5LSA9"/>
<feature type="region of interest" description="Disordered" evidence="1">
    <location>
        <begin position="1"/>
        <end position="34"/>
    </location>
</feature>
<dbReference type="Proteomes" id="UP000004668">
    <property type="component" value="Unassembled WGS sequence"/>
</dbReference>
<organism evidence="2 3">
    <name type="scientific">Actinomyces viscosus C505</name>
    <dbReference type="NCBI Taxonomy" id="562973"/>
    <lineage>
        <taxon>Bacteria</taxon>
        <taxon>Bacillati</taxon>
        <taxon>Actinomycetota</taxon>
        <taxon>Actinomycetes</taxon>
        <taxon>Actinomycetales</taxon>
        <taxon>Actinomycetaceae</taxon>
        <taxon>Actinomyces</taxon>
    </lineage>
</organism>
<proteinExistence type="predicted"/>
<gene>
    <name evidence="2" type="ORF">HMPREF0059_02728</name>
</gene>
<protein>
    <submittedName>
        <fullName evidence="2">Uncharacterized protein</fullName>
    </submittedName>
</protein>
<dbReference type="EMBL" id="ACRE02000002">
    <property type="protein sequence ID" value="EQM96905.1"/>
    <property type="molecule type" value="Genomic_DNA"/>
</dbReference>
<accession>T5LSA9</accession>
<evidence type="ECO:0000313" key="3">
    <source>
        <dbReference type="Proteomes" id="UP000004668"/>
    </source>
</evidence>
<feature type="non-terminal residue" evidence="2">
    <location>
        <position position="71"/>
    </location>
</feature>
<feature type="compositionally biased region" description="Polar residues" evidence="1">
    <location>
        <begin position="1"/>
        <end position="33"/>
    </location>
</feature>
<reference evidence="3" key="1">
    <citation type="submission" date="2010-02" db="EMBL/GenBank/DDBJ databases">
        <title>The Genome Sequence of Prevotella oris strain C735.</title>
        <authorList>
            <consortium name="The Broad Institute Genome Sequencing Platform"/>
            <person name="Ward D."/>
            <person name="Feldgarden M."/>
            <person name="Earl A."/>
            <person name="Young S.K."/>
            <person name="Zeng Q."/>
            <person name="Koehrsen M."/>
            <person name="Alvarado L."/>
            <person name="Berlin A."/>
            <person name="Bochicchio J."/>
            <person name="Borenstein D."/>
            <person name="Chapman S.B."/>
            <person name="Chen Z."/>
            <person name="Engels R."/>
            <person name="Freedman E."/>
            <person name="Gellesch M."/>
            <person name="Goldberg J."/>
            <person name="Griggs A."/>
            <person name="Gujja S."/>
            <person name="Heilman E."/>
            <person name="Heiman D."/>
            <person name="Hepburn T."/>
            <person name="Howarth C."/>
            <person name="Jen D."/>
            <person name="Larson L."/>
            <person name="Mehta T."/>
            <person name="Park D."/>
            <person name="Pearson M."/>
            <person name="Roberts A."/>
            <person name="Saif S."/>
            <person name="Shea T."/>
            <person name="Shenoy N."/>
            <person name="Sisk P."/>
            <person name="Stolte C."/>
            <person name="Sykes S."/>
            <person name="Thomson T."/>
            <person name="Walk T."/>
            <person name="White J."/>
            <person name="Yandava C."/>
            <person name="Sibley C.D."/>
            <person name="Field T.R."/>
            <person name="Grinwis M."/>
            <person name="Eshaghurshan C.S."/>
            <person name="Surette M.G."/>
            <person name="Haas B."/>
            <person name="Nusbaum C."/>
            <person name="Birren B."/>
        </authorList>
    </citation>
    <scope>NUCLEOTIDE SEQUENCE [LARGE SCALE GENOMIC DNA]</scope>
    <source>
        <strain evidence="3">C505</strain>
    </source>
</reference>
<evidence type="ECO:0000256" key="1">
    <source>
        <dbReference type="SAM" id="MobiDB-lite"/>
    </source>
</evidence>
<dbReference type="HOGENOM" id="CLU_2745739_0_0_11"/>
<reference evidence="2 3" key="2">
    <citation type="submission" date="2011-10" db="EMBL/GenBank/DDBJ databases">
        <title>The Genome Sequence of Actinomyces viscosus C505.</title>
        <authorList>
            <consortium name="The Broad Institute Genome Sequencing Platform"/>
            <consortium name="The Broad Institute Genome Sequencing Center for Infectious Disease"/>
            <person name="Earl A."/>
            <person name="Ward D."/>
            <person name="Feldgarden M."/>
            <person name="Gevers D."/>
            <person name="Sibley C.D."/>
            <person name="Field T.R."/>
            <person name="Grinwis M."/>
            <person name="Eshaghurshan C.S."/>
            <person name="Surette M.G."/>
            <person name="Young S.K."/>
            <person name="Zeng Q."/>
            <person name="Gargeya S."/>
            <person name="Fitzgerald M."/>
            <person name="Haas B."/>
            <person name="Abouelleil A."/>
            <person name="Alvarado L."/>
            <person name="Arachchi H.M."/>
            <person name="Berlin A."/>
            <person name="Brown A."/>
            <person name="Chapman S.B."/>
            <person name="Chen Z."/>
            <person name="Dunbar C."/>
            <person name="Freedman E."/>
            <person name="Gearin G."/>
            <person name="Goldberg J."/>
            <person name="Griggs A."/>
            <person name="Gujja S."/>
            <person name="Heiman D."/>
            <person name="Howarth C."/>
            <person name="Larson L."/>
            <person name="Lui A."/>
            <person name="MacDonald P.J.P."/>
            <person name="Montmayeur A."/>
            <person name="Murphy C."/>
            <person name="Neiman D."/>
            <person name="Pearson M."/>
            <person name="Priest M."/>
            <person name="Roberts A."/>
            <person name="Saif S."/>
            <person name="Shea T."/>
            <person name="Shenoy N."/>
            <person name="Sisk P."/>
            <person name="Stolte C."/>
            <person name="Sykes S."/>
            <person name="Wortman J."/>
            <person name="Nusbaum C."/>
            <person name="Birren B."/>
        </authorList>
    </citation>
    <scope>NUCLEOTIDE SEQUENCE [LARGE SCALE GENOMIC DNA]</scope>
    <source>
        <strain evidence="2 3">C505</strain>
    </source>
</reference>
<name>T5LSA9_ACTVI</name>